<dbReference type="STRING" id="1048205.AB852_09805"/>
<name>A0A1Q4V9K8_9ACTN</name>
<feature type="transmembrane region" description="Helical" evidence="6">
    <location>
        <begin position="92"/>
        <end position="113"/>
    </location>
</feature>
<feature type="transmembrane region" description="Helical" evidence="6">
    <location>
        <begin position="14"/>
        <end position="36"/>
    </location>
</feature>
<dbReference type="GeneID" id="96790363"/>
<comment type="caution">
    <text evidence="8">The sequence shown here is derived from an EMBL/GenBank/DDBJ whole genome shotgun (WGS) entry which is preliminary data.</text>
</comment>
<evidence type="ECO:0000259" key="7">
    <source>
        <dbReference type="Pfam" id="PF05231"/>
    </source>
</evidence>
<evidence type="ECO:0000256" key="3">
    <source>
        <dbReference type="ARBA" id="ARBA00022692"/>
    </source>
</evidence>
<evidence type="ECO:0000256" key="4">
    <source>
        <dbReference type="ARBA" id="ARBA00022989"/>
    </source>
</evidence>
<dbReference type="InterPro" id="IPR007895">
    <property type="entry name" value="MASE1"/>
</dbReference>
<reference evidence="8 9" key="1">
    <citation type="submission" date="2015-06" db="EMBL/GenBank/DDBJ databases">
        <title>Cloning and characterization of the uncialamcin biosynthetic gene cluster.</title>
        <authorList>
            <person name="Yan X."/>
            <person name="Huang T."/>
            <person name="Ge H."/>
            <person name="Shen B."/>
        </authorList>
    </citation>
    <scope>NUCLEOTIDE SEQUENCE [LARGE SCALE GENOMIC DNA]</scope>
    <source>
        <strain evidence="8 9">DCA2648</strain>
    </source>
</reference>
<feature type="transmembrane region" description="Helical" evidence="6">
    <location>
        <begin position="267"/>
        <end position="291"/>
    </location>
</feature>
<keyword evidence="4 6" id="KW-1133">Transmembrane helix</keyword>
<dbReference type="PROSITE" id="PS51257">
    <property type="entry name" value="PROKAR_LIPOPROTEIN"/>
    <property type="match status" value="1"/>
</dbReference>
<evidence type="ECO:0000313" key="8">
    <source>
        <dbReference type="EMBL" id="OKH94548.1"/>
    </source>
</evidence>
<keyword evidence="2" id="KW-1003">Cell membrane</keyword>
<dbReference type="AlphaFoldDB" id="A0A1Q4V9K8"/>
<evidence type="ECO:0000256" key="5">
    <source>
        <dbReference type="ARBA" id="ARBA00023136"/>
    </source>
</evidence>
<dbReference type="Proteomes" id="UP000186455">
    <property type="component" value="Unassembled WGS sequence"/>
</dbReference>
<feature type="transmembrane region" description="Helical" evidence="6">
    <location>
        <begin position="56"/>
        <end position="80"/>
    </location>
</feature>
<evidence type="ECO:0000313" key="9">
    <source>
        <dbReference type="Proteomes" id="UP000186455"/>
    </source>
</evidence>
<organism evidence="8 9">
    <name type="scientific">Streptomyces uncialis</name>
    <dbReference type="NCBI Taxonomy" id="1048205"/>
    <lineage>
        <taxon>Bacteria</taxon>
        <taxon>Bacillati</taxon>
        <taxon>Actinomycetota</taxon>
        <taxon>Actinomycetes</taxon>
        <taxon>Kitasatosporales</taxon>
        <taxon>Streptomycetaceae</taxon>
        <taxon>Streptomyces</taxon>
    </lineage>
</organism>
<feature type="transmembrane region" description="Helical" evidence="6">
    <location>
        <begin position="161"/>
        <end position="186"/>
    </location>
</feature>
<gene>
    <name evidence="8" type="ORF">AB852_09805</name>
</gene>
<sequence length="328" mass="34329">MTGVVRIQLKGRRAAVLVLANLAVAACYYLGGRLGLLKALVVEGSVVSPVWPPTGIALAALLLLGPGVWPGIALGALLVVHHLSPSLEPGALAILVGNTLAPFCAYVMLRIVGFRTELDRLRDGFALVFLGALLGMLVSATAGAGQLLLGGSISGGEFWPVWAAWWTGDALGVLVVAPVLLILWRARPPLSLDRWPEALVLAVCAGVVAPFVAYSTLSLLFLVYPLLIWAALRFQLPGATLCALYVSVVTAVSAADGDGPFRDHTRLGVMINLQAFNGAIALTALLLAALVTEQLKTRRHVEEAVAELADVVERLAPGEGPGRRSHGG</sequence>
<evidence type="ECO:0000256" key="2">
    <source>
        <dbReference type="ARBA" id="ARBA00022475"/>
    </source>
</evidence>
<proteinExistence type="predicted"/>
<dbReference type="Pfam" id="PF05231">
    <property type="entry name" value="MASE1"/>
    <property type="match status" value="1"/>
</dbReference>
<accession>A0A1Q4V9K8</accession>
<feature type="transmembrane region" description="Helical" evidence="6">
    <location>
        <begin position="125"/>
        <end position="149"/>
    </location>
</feature>
<dbReference type="RefSeq" id="WP_073786216.1">
    <property type="nucleotide sequence ID" value="NZ_CP109290.1"/>
</dbReference>
<dbReference type="GO" id="GO:0005886">
    <property type="term" value="C:plasma membrane"/>
    <property type="evidence" value="ECO:0007669"/>
    <property type="project" value="UniProtKB-SubCell"/>
</dbReference>
<evidence type="ECO:0000256" key="1">
    <source>
        <dbReference type="ARBA" id="ARBA00004651"/>
    </source>
</evidence>
<feature type="domain" description="MASE1" evidence="7">
    <location>
        <begin position="22"/>
        <end position="294"/>
    </location>
</feature>
<keyword evidence="5 6" id="KW-0472">Membrane</keyword>
<keyword evidence="9" id="KW-1185">Reference proteome</keyword>
<keyword evidence="3 6" id="KW-0812">Transmembrane</keyword>
<protein>
    <submittedName>
        <fullName evidence="8">Membrane protein</fullName>
    </submittedName>
</protein>
<dbReference type="EMBL" id="LFBV01000002">
    <property type="protein sequence ID" value="OKH94548.1"/>
    <property type="molecule type" value="Genomic_DNA"/>
</dbReference>
<evidence type="ECO:0000256" key="6">
    <source>
        <dbReference type="SAM" id="Phobius"/>
    </source>
</evidence>
<feature type="transmembrane region" description="Helical" evidence="6">
    <location>
        <begin position="198"/>
        <end position="224"/>
    </location>
</feature>
<comment type="subcellular location">
    <subcellularLocation>
        <location evidence="1">Cell membrane</location>
        <topology evidence="1">Multi-pass membrane protein</topology>
    </subcellularLocation>
</comment>